<dbReference type="Proteomes" id="UP000765509">
    <property type="component" value="Unassembled WGS sequence"/>
</dbReference>
<comment type="caution">
    <text evidence="2">The sequence shown here is derived from an EMBL/GenBank/DDBJ whole genome shotgun (WGS) entry which is preliminary data.</text>
</comment>
<name>A0A9Q3GN90_9BASI</name>
<proteinExistence type="predicted"/>
<protein>
    <submittedName>
        <fullName evidence="2">Uncharacterized protein</fullName>
    </submittedName>
</protein>
<keyword evidence="3" id="KW-1185">Reference proteome</keyword>
<evidence type="ECO:0000313" key="2">
    <source>
        <dbReference type="EMBL" id="MBW0473756.1"/>
    </source>
</evidence>
<dbReference type="AlphaFoldDB" id="A0A9Q3GN90"/>
<dbReference type="EMBL" id="AVOT02003524">
    <property type="protein sequence ID" value="MBW0473756.1"/>
    <property type="molecule type" value="Genomic_DNA"/>
</dbReference>
<evidence type="ECO:0000256" key="1">
    <source>
        <dbReference type="SAM" id="MobiDB-lite"/>
    </source>
</evidence>
<sequence>MEHGQQEVQPSITLGRTWRNFPEDMSQRDILHRYYCNHKRMESKQAFQTRGEGSQDKGKSSHYPSYRRTIEPERAFSDSFRLTSSKLNRLISSLTSFRKQQISDQESLLLTIPGSFREKTRIQREKQDFFQPQVERVRSNDA</sequence>
<evidence type="ECO:0000313" key="3">
    <source>
        <dbReference type="Proteomes" id="UP000765509"/>
    </source>
</evidence>
<reference evidence="2" key="1">
    <citation type="submission" date="2021-03" db="EMBL/GenBank/DDBJ databases">
        <title>Draft genome sequence of rust myrtle Austropuccinia psidii MF-1, a brazilian biotype.</title>
        <authorList>
            <person name="Quecine M.C."/>
            <person name="Pachon D.M.R."/>
            <person name="Bonatelli M.L."/>
            <person name="Correr F.H."/>
            <person name="Franceschini L.M."/>
            <person name="Leite T.F."/>
            <person name="Margarido G.R.A."/>
            <person name="Almeida C.A."/>
            <person name="Ferrarezi J.A."/>
            <person name="Labate C.A."/>
        </authorList>
    </citation>
    <scope>NUCLEOTIDE SEQUENCE</scope>
    <source>
        <strain evidence="2">MF-1</strain>
    </source>
</reference>
<accession>A0A9Q3GN90</accession>
<gene>
    <name evidence="2" type="ORF">O181_013471</name>
</gene>
<feature type="region of interest" description="Disordered" evidence="1">
    <location>
        <begin position="44"/>
        <end position="70"/>
    </location>
</feature>
<organism evidence="2 3">
    <name type="scientific">Austropuccinia psidii MF-1</name>
    <dbReference type="NCBI Taxonomy" id="1389203"/>
    <lineage>
        <taxon>Eukaryota</taxon>
        <taxon>Fungi</taxon>
        <taxon>Dikarya</taxon>
        <taxon>Basidiomycota</taxon>
        <taxon>Pucciniomycotina</taxon>
        <taxon>Pucciniomycetes</taxon>
        <taxon>Pucciniales</taxon>
        <taxon>Sphaerophragmiaceae</taxon>
        <taxon>Austropuccinia</taxon>
    </lineage>
</organism>